<evidence type="ECO:0000256" key="8">
    <source>
        <dbReference type="ARBA" id="ARBA00022729"/>
    </source>
</evidence>
<dbReference type="OrthoDB" id="4062651at2759"/>
<keyword evidence="4" id="KW-0723">Serine/threonine-protein kinase</keyword>
<dbReference type="InterPro" id="IPR001245">
    <property type="entry name" value="Ser-Thr/Tyr_kinase_cat_dom"/>
</dbReference>
<evidence type="ECO:0000256" key="6">
    <source>
        <dbReference type="ARBA" id="ARBA00022679"/>
    </source>
</evidence>
<dbReference type="Gramene" id="TraesCS6A02G417900.1">
    <property type="protein sequence ID" value="TraesCS6A02G417900.1"/>
    <property type="gene ID" value="TraesCS6A02G417900"/>
</dbReference>
<dbReference type="GO" id="GO:0019199">
    <property type="term" value="F:transmembrane receptor protein kinase activity"/>
    <property type="evidence" value="ECO:0007669"/>
    <property type="project" value="InterPro"/>
</dbReference>
<name>A0A3B6NYG9_WHEAT</name>
<evidence type="ECO:0000256" key="15">
    <source>
        <dbReference type="ARBA" id="ARBA00023170"/>
    </source>
</evidence>
<dbReference type="InterPro" id="IPR018392">
    <property type="entry name" value="LysM"/>
</dbReference>
<evidence type="ECO:0000256" key="21">
    <source>
        <dbReference type="SAM" id="SignalP"/>
    </source>
</evidence>
<dbReference type="PROSITE" id="PS00107">
    <property type="entry name" value="PROTEIN_KINASE_ATP"/>
    <property type="match status" value="1"/>
</dbReference>
<keyword evidence="8 21" id="KW-0732">Signal</keyword>
<dbReference type="AlphaFoldDB" id="A0A3B6NYG9"/>
<dbReference type="EnsemblPlants" id="TraesCS6A02G417900.1">
    <property type="protein sequence ID" value="TraesCS6A02G417900.1"/>
    <property type="gene ID" value="TraesCS6A02G417900"/>
</dbReference>
<evidence type="ECO:0000313" key="25">
    <source>
        <dbReference type="Proteomes" id="UP000019116"/>
    </source>
</evidence>
<sequence>MEAPPPLLLPFLLLLLLASNMATAAGDGCSAGCDLVLGSYYVTKNTNITYIASLFGFTDYRLLAKYNPGLPNLDDVAAAGYRVDVPFPCECLARPSDPASTYLAASIPYKVVTGETYASIASNYINLTTADWLQATNTYPPNSIPDGATIQVTVNCSCGDAGISTDYGLFRTFPLRDWETLASVAATRDLSSPEQMDIVRRYNPGMDGATGSGIVYIPAKDPNGSYLPLKSPAGKKVSAGAIAGSVVAGVVAPVLGVLLFLFYRRRKAKQNTLRLASTILMQKVTSSATQADVASLAAGITVDKSVEFTYQELFNATEGFNITHKIGQGGFGAVYYAELVGEKAAIKKMDMQATQEFLAELKVLTHVHHLNLVRLIGYCTESSLFLVYEFVENGNLSQHLRGTGYEPLSWAERVRIALDSARGLEYIHEHTVPVYIHRDIKSANILIDKNTRAKVADFGLTKLTEVGGASLQTRVVGTFGYMPPEYVRYGDISRKVDVYAFGVVLYELISGKDATVRPTDGSASGSRGLVYLFEEALTALDPKEGLQKLIDPKLGDDYPVDAILMMTHLANACTAEDPKLRPTMRSVVVALMTLSSMSEFWDMENPGLVNLMSGR</sequence>
<dbReference type="Gene3D" id="1.10.510.10">
    <property type="entry name" value="Transferase(Phosphotransferase) domain 1"/>
    <property type="match status" value="1"/>
</dbReference>
<reference evidence="24" key="1">
    <citation type="submission" date="2018-08" db="EMBL/GenBank/DDBJ databases">
        <authorList>
            <person name="Rossello M."/>
        </authorList>
    </citation>
    <scope>NUCLEOTIDE SEQUENCE [LARGE SCALE GENOMIC DNA]</scope>
    <source>
        <strain evidence="24">cv. Chinese Spring</strain>
    </source>
</reference>
<keyword evidence="3" id="KW-1003">Cell membrane</keyword>
<keyword evidence="12 20" id="KW-1133">Transmembrane helix</keyword>
<dbReference type="CDD" id="cd12087">
    <property type="entry name" value="TM_EGFR-like"/>
    <property type="match status" value="1"/>
</dbReference>
<dbReference type="GO" id="GO:0004674">
    <property type="term" value="F:protein serine/threonine kinase activity"/>
    <property type="evidence" value="ECO:0007669"/>
    <property type="project" value="UniProtKB-KW"/>
</dbReference>
<evidence type="ECO:0000256" key="12">
    <source>
        <dbReference type="ARBA" id="ARBA00022989"/>
    </source>
</evidence>
<feature type="transmembrane region" description="Helical" evidence="20">
    <location>
        <begin position="239"/>
        <end position="263"/>
    </location>
</feature>
<dbReference type="Gramene" id="TraesCS6A03G1043700.1">
    <property type="protein sequence ID" value="TraesCS6A03G1043700.1.CDS"/>
    <property type="gene ID" value="TraesCS6A03G1043700"/>
</dbReference>
<evidence type="ECO:0000256" key="2">
    <source>
        <dbReference type="ARBA" id="ARBA00012513"/>
    </source>
</evidence>
<evidence type="ECO:0000256" key="5">
    <source>
        <dbReference type="ARBA" id="ARBA00022669"/>
    </source>
</evidence>
<keyword evidence="11 19" id="KW-0067">ATP-binding</keyword>
<evidence type="ECO:0000256" key="4">
    <source>
        <dbReference type="ARBA" id="ARBA00022527"/>
    </source>
</evidence>
<feature type="domain" description="LysM" evidence="23">
    <location>
        <begin position="107"/>
        <end position="152"/>
    </location>
</feature>
<dbReference type="Pfam" id="PF07714">
    <property type="entry name" value="PK_Tyr_Ser-Thr"/>
    <property type="match status" value="1"/>
</dbReference>
<evidence type="ECO:0000256" key="9">
    <source>
        <dbReference type="ARBA" id="ARBA00022741"/>
    </source>
</evidence>
<dbReference type="Pfam" id="PF23577">
    <property type="entry name" value="LysM_RLK"/>
    <property type="match status" value="1"/>
</dbReference>
<keyword evidence="25" id="KW-1185">Reference proteome</keyword>
<dbReference type="PANTHER" id="PTHR46204">
    <property type="entry name" value="CHITIN ELICITOR RECEPTOR KINASE 1-RELATED"/>
    <property type="match status" value="1"/>
</dbReference>
<dbReference type="PANTHER" id="PTHR46204:SF2">
    <property type="entry name" value="CHITIN ELICITOR RECEPTOR KINASE 1"/>
    <property type="match status" value="1"/>
</dbReference>
<feature type="chain" id="PRO_5043178651" description="non-specific serine/threonine protein kinase" evidence="21">
    <location>
        <begin position="25"/>
        <end position="615"/>
    </location>
</feature>
<dbReference type="EC" id="2.7.11.1" evidence="2"/>
<evidence type="ECO:0000256" key="13">
    <source>
        <dbReference type="ARBA" id="ARBA00023136"/>
    </source>
</evidence>
<dbReference type="GO" id="GO:0045087">
    <property type="term" value="P:innate immune response"/>
    <property type="evidence" value="ECO:0007669"/>
    <property type="project" value="InterPro"/>
</dbReference>
<dbReference type="SMART" id="SM00220">
    <property type="entry name" value="S_TKc"/>
    <property type="match status" value="1"/>
</dbReference>
<protein>
    <recommendedName>
        <fullName evidence="2">non-specific serine/threonine protein kinase</fullName>
        <ecNumber evidence="2">2.7.11.1</ecNumber>
    </recommendedName>
</protein>
<keyword evidence="15" id="KW-0675">Receptor</keyword>
<dbReference type="InterPro" id="IPR000719">
    <property type="entry name" value="Prot_kinase_dom"/>
</dbReference>
<feature type="binding site" evidence="19">
    <location>
        <position position="348"/>
    </location>
    <ligand>
        <name>ATP</name>
        <dbReference type="ChEBI" id="CHEBI:30616"/>
    </ligand>
</feature>
<organism evidence="24">
    <name type="scientific">Triticum aestivum</name>
    <name type="common">Wheat</name>
    <dbReference type="NCBI Taxonomy" id="4565"/>
    <lineage>
        <taxon>Eukaryota</taxon>
        <taxon>Viridiplantae</taxon>
        <taxon>Streptophyta</taxon>
        <taxon>Embryophyta</taxon>
        <taxon>Tracheophyta</taxon>
        <taxon>Spermatophyta</taxon>
        <taxon>Magnoliopsida</taxon>
        <taxon>Liliopsida</taxon>
        <taxon>Poales</taxon>
        <taxon>Poaceae</taxon>
        <taxon>BOP clade</taxon>
        <taxon>Pooideae</taxon>
        <taxon>Triticodae</taxon>
        <taxon>Triticeae</taxon>
        <taxon>Triticinae</taxon>
        <taxon>Triticum</taxon>
    </lineage>
</organism>
<evidence type="ECO:0000256" key="1">
    <source>
        <dbReference type="ARBA" id="ARBA00004162"/>
    </source>
</evidence>
<dbReference type="FunFam" id="3.30.200.20:FF:000468">
    <property type="entry name" value="LysM receptor kinase 2"/>
    <property type="match status" value="1"/>
</dbReference>
<dbReference type="InterPro" id="IPR044812">
    <property type="entry name" value="CERK1/LYK3-like"/>
</dbReference>
<dbReference type="PROSITE" id="PS00108">
    <property type="entry name" value="PROTEIN_KINASE_ST"/>
    <property type="match status" value="1"/>
</dbReference>
<feature type="domain" description="Protein kinase" evidence="22">
    <location>
        <begin position="320"/>
        <end position="594"/>
    </location>
</feature>
<comment type="catalytic activity">
    <reaction evidence="17">
        <text>L-threonyl-[protein] + ATP = O-phospho-L-threonyl-[protein] + ADP + H(+)</text>
        <dbReference type="Rhea" id="RHEA:46608"/>
        <dbReference type="Rhea" id="RHEA-COMP:11060"/>
        <dbReference type="Rhea" id="RHEA-COMP:11605"/>
        <dbReference type="ChEBI" id="CHEBI:15378"/>
        <dbReference type="ChEBI" id="CHEBI:30013"/>
        <dbReference type="ChEBI" id="CHEBI:30616"/>
        <dbReference type="ChEBI" id="CHEBI:61977"/>
        <dbReference type="ChEBI" id="CHEBI:456216"/>
        <dbReference type="EC" id="2.7.11.1"/>
    </reaction>
</comment>
<keyword evidence="9 19" id="KW-0547">Nucleotide-binding</keyword>
<dbReference type="OMA" id="NEDWDVG"/>
<evidence type="ECO:0000256" key="14">
    <source>
        <dbReference type="ARBA" id="ARBA00023157"/>
    </source>
</evidence>
<evidence type="ECO:0000256" key="10">
    <source>
        <dbReference type="ARBA" id="ARBA00022777"/>
    </source>
</evidence>
<reference evidence="24" key="2">
    <citation type="submission" date="2018-10" db="UniProtKB">
        <authorList>
            <consortium name="EnsemblPlants"/>
        </authorList>
    </citation>
    <scope>IDENTIFICATION</scope>
</reference>
<feature type="signal peptide" evidence="21">
    <location>
        <begin position="1"/>
        <end position="24"/>
    </location>
</feature>
<keyword evidence="6" id="KW-0808">Transferase</keyword>
<dbReference type="Gene3D" id="3.30.200.20">
    <property type="entry name" value="Phosphorylase Kinase, domain 1"/>
    <property type="match status" value="1"/>
</dbReference>
<dbReference type="Gramene" id="TraesROB_scaffold_058414_01G000400.1">
    <property type="protein sequence ID" value="TraesROB_scaffold_058414_01G000400.1"/>
    <property type="gene ID" value="TraesROB_scaffold_058414_01G000400"/>
</dbReference>
<dbReference type="CDD" id="cd00118">
    <property type="entry name" value="LysM"/>
    <property type="match status" value="1"/>
</dbReference>
<keyword evidence="16" id="KW-0325">Glycoprotein</keyword>
<evidence type="ECO:0000256" key="16">
    <source>
        <dbReference type="ARBA" id="ARBA00023180"/>
    </source>
</evidence>
<dbReference type="SUPFAM" id="SSF56112">
    <property type="entry name" value="Protein kinase-like (PK-like)"/>
    <property type="match status" value="1"/>
</dbReference>
<keyword evidence="7 20" id="KW-0812">Transmembrane</keyword>
<evidence type="ECO:0000256" key="17">
    <source>
        <dbReference type="ARBA" id="ARBA00047899"/>
    </source>
</evidence>
<evidence type="ECO:0000256" key="3">
    <source>
        <dbReference type="ARBA" id="ARBA00022475"/>
    </source>
</evidence>
<evidence type="ECO:0000313" key="24">
    <source>
        <dbReference type="EnsemblPlants" id="TraesCS6A02G417900.1"/>
    </source>
</evidence>
<dbReference type="PROSITE" id="PS51782">
    <property type="entry name" value="LYSM"/>
    <property type="match status" value="1"/>
</dbReference>
<evidence type="ECO:0000256" key="19">
    <source>
        <dbReference type="PROSITE-ProRule" id="PRU10141"/>
    </source>
</evidence>
<accession>A0A3B6NYG9</accession>
<dbReference type="GO" id="GO:0005524">
    <property type="term" value="F:ATP binding"/>
    <property type="evidence" value="ECO:0007669"/>
    <property type="project" value="UniProtKB-UniRule"/>
</dbReference>
<dbReference type="Proteomes" id="UP000019116">
    <property type="component" value="Chromosome 6A"/>
</dbReference>
<evidence type="ECO:0000259" key="23">
    <source>
        <dbReference type="PROSITE" id="PS51782"/>
    </source>
</evidence>
<evidence type="ECO:0000256" key="11">
    <source>
        <dbReference type="ARBA" id="ARBA00022840"/>
    </source>
</evidence>
<dbReference type="SMR" id="A0A3B6NYG9"/>
<dbReference type="InterPro" id="IPR011009">
    <property type="entry name" value="Kinase-like_dom_sf"/>
</dbReference>
<dbReference type="FunFam" id="1.10.510.10:FF:000468">
    <property type="entry name" value="PTI1-like tyrosine-protein kinase 3"/>
    <property type="match status" value="1"/>
</dbReference>
<dbReference type="PROSITE" id="PS50011">
    <property type="entry name" value="PROTEIN_KINASE_DOM"/>
    <property type="match status" value="1"/>
</dbReference>
<keyword evidence="5" id="KW-0147">Chitin-binding</keyword>
<keyword evidence="14" id="KW-1015">Disulfide bond</keyword>
<dbReference type="CDD" id="cd14066">
    <property type="entry name" value="STKc_IRAK"/>
    <property type="match status" value="1"/>
</dbReference>
<dbReference type="InterPro" id="IPR008271">
    <property type="entry name" value="Ser/Thr_kinase_AS"/>
</dbReference>
<comment type="catalytic activity">
    <reaction evidence="18">
        <text>L-seryl-[protein] + ATP = O-phospho-L-seryl-[protein] + ADP + H(+)</text>
        <dbReference type="Rhea" id="RHEA:17989"/>
        <dbReference type="Rhea" id="RHEA-COMP:9863"/>
        <dbReference type="Rhea" id="RHEA-COMP:11604"/>
        <dbReference type="ChEBI" id="CHEBI:15378"/>
        <dbReference type="ChEBI" id="CHEBI:29999"/>
        <dbReference type="ChEBI" id="CHEBI:30616"/>
        <dbReference type="ChEBI" id="CHEBI:83421"/>
        <dbReference type="ChEBI" id="CHEBI:456216"/>
        <dbReference type="EC" id="2.7.11.1"/>
    </reaction>
</comment>
<comment type="subcellular location">
    <subcellularLocation>
        <location evidence="1">Cell membrane</location>
        <topology evidence="1">Single-pass membrane protein</topology>
    </subcellularLocation>
</comment>
<dbReference type="Gramene" id="TraesCLE_scaffold_056782_01G000400.1">
    <property type="protein sequence ID" value="TraesCLE_scaffold_056782_01G000400.1"/>
    <property type="gene ID" value="TraesCLE_scaffold_056782_01G000400"/>
</dbReference>
<dbReference type="GO" id="GO:0008061">
    <property type="term" value="F:chitin binding"/>
    <property type="evidence" value="ECO:0007669"/>
    <property type="project" value="UniProtKB-KW"/>
</dbReference>
<dbReference type="GO" id="GO:0005886">
    <property type="term" value="C:plasma membrane"/>
    <property type="evidence" value="ECO:0007669"/>
    <property type="project" value="UniProtKB-SubCell"/>
</dbReference>
<dbReference type="InterPro" id="IPR017441">
    <property type="entry name" value="Protein_kinase_ATP_BS"/>
</dbReference>
<evidence type="ECO:0000256" key="20">
    <source>
        <dbReference type="SAM" id="Phobius"/>
    </source>
</evidence>
<dbReference type="InterPro" id="IPR057097">
    <property type="entry name" value="LysM_RLK3/10"/>
</dbReference>
<evidence type="ECO:0000256" key="7">
    <source>
        <dbReference type="ARBA" id="ARBA00022692"/>
    </source>
</evidence>
<evidence type="ECO:0000256" key="18">
    <source>
        <dbReference type="ARBA" id="ARBA00048679"/>
    </source>
</evidence>
<proteinExistence type="predicted"/>
<keyword evidence="10" id="KW-0418">Kinase</keyword>
<dbReference type="STRING" id="4565.A0A3B6NYG9"/>
<keyword evidence="13 20" id="KW-0472">Membrane</keyword>
<evidence type="ECO:0000259" key="22">
    <source>
        <dbReference type="PROSITE" id="PS50011"/>
    </source>
</evidence>